<proteinExistence type="predicted"/>
<name>A0A1R4JWG4_9ACTN</name>
<feature type="region of interest" description="Disordered" evidence="1">
    <location>
        <begin position="1"/>
        <end position="22"/>
    </location>
</feature>
<evidence type="ECO:0000313" key="3">
    <source>
        <dbReference type="EMBL" id="SJN36175.1"/>
    </source>
</evidence>
<keyword evidence="4" id="KW-1185">Reference proteome</keyword>
<dbReference type="PANTHER" id="PTHR30399:SF1">
    <property type="entry name" value="UTP PYROPHOSPHATASE"/>
    <property type="match status" value="1"/>
</dbReference>
<dbReference type="Proteomes" id="UP000188342">
    <property type="component" value="Unassembled WGS sequence"/>
</dbReference>
<evidence type="ECO:0000313" key="4">
    <source>
        <dbReference type="Proteomes" id="UP000188342"/>
    </source>
</evidence>
<dbReference type="GO" id="GO:0016787">
    <property type="term" value="F:hydrolase activity"/>
    <property type="evidence" value="ECO:0007669"/>
    <property type="project" value="UniProtKB-KW"/>
</dbReference>
<dbReference type="PANTHER" id="PTHR30399">
    <property type="entry name" value="UNCHARACTERIZED PROTEIN YGJP"/>
    <property type="match status" value="1"/>
</dbReference>
<dbReference type="STRING" id="1255658.FM114_09960"/>
<evidence type="ECO:0000256" key="1">
    <source>
        <dbReference type="SAM" id="MobiDB-lite"/>
    </source>
</evidence>
<dbReference type="InterPro" id="IPR053136">
    <property type="entry name" value="UTP_pyrophosphatase-like"/>
</dbReference>
<dbReference type="EMBL" id="FUKQ01000035">
    <property type="protein sequence ID" value="SJN36175.1"/>
    <property type="molecule type" value="Genomic_DNA"/>
</dbReference>
<protein>
    <submittedName>
        <fullName evidence="3">Putative predicted metal-dependent hydrolase</fullName>
    </submittedName>
</protein>
<dbReference type="Pfam" id="PF01863">
    <property type="entry name" value="YgjP-like"/>
    <property type="match status" value="1"/>
</dbReference>
<organism evidence="3 4">
    <name type="scientific">Luteococcus japonicus LSP_Lj1</name>
    <dbReference type="NCBI Taxonomy" id="1255658"/>
    <lineage>
        <taxon>Bacteria</taxon>
        <taxon>Bacillati</taxon>
        <taxon>Actinomycetota</taxon>
        <taxon>Actinomycetes</taxon>
        <taxon>Propionibacteriales</taxon>
        <taxon>Propionibacteriaceae</taxon>
        <taxon>Luteococcus</taxon>
    </lineage>
</organism>
<sequence length="203" mass="22423">MPSDTVEGMGDKAGRRSGGPGELVVDGITVELRRSAHRRKTVQARREGARVVMHLPQGMSAAAEREWAERMVRRVVGHEARRPALEDPSVLEERAVGLAQRHLDAAAGRPVRPSQVRWVTNQAHRWGSCSPDSGVIRLSHRLQAMPDWVVDYVLVHELAHLVEANHTARFHRLVAHYPQAERAKGFLEGWTAAGGGKGAQEPD</sequence>
<accession>A0A1R4JWG4</accession>
<dbReference type="AlphaFoldDB" id="A0A1R4JWG4"/>
<gene>
    <name evidence="3" type="ORF">FM114_09960</name>
</gene>
<feature type="domain" description="YgjP-like metallopeptidase" evidence="2">
    <location>
        <begin position="100"/>
        <end position="184"/>
    </location>
</feature>
<evidence type="ECO:0000259" key="2">
    <source>
        <dbReference type="Pfam" id="PF01863"/>
    </source>
</evidence>
<dbReference type="InterPro" id="IPR002725">
    <property type="entry name" value="YgjP-like_metallopeptidase"/>
</dbReference>
<dbReference type="CDD" id="cd07344">
    <property type="entry name" value="M48_yhfN_like"/>
    <property type="match status" value="1"/>
</dbReference>
<reference evidence="3 4" key="1">
    <citation type="submission" date="2017-02" db="EMBL/GenBank/DDBJ databases">
        <authorList>
            <person name="Peterson S.W."/>
        </authorList>
    </citation>
    <scope>NUCLEOTIDE SEQUENCE [LARGE SCALE GENOMIC DNA]</scope>
    <source>
        <strain evidence="3 4">LSP_Lj1</strain>
    </source>
</reference>
<dbReference type="Gene3D" id="3.30.2010.10">
    <property type="entry name" value="Metalloproteases ('zincins'), catalytic domain"/>
    <property type="match status" value="1"/>
</dbReference>
<keyword evidence="3" id="KW-0378">Hydrolase</keyword>